<evidence type="ECO:0000256" key="1">
    <source>
        <dbReference type="ARBA" id="ARBA00008898"/>
    </source>
</evidence>
<proteinExistence type="inferred from homology"/>
<keyword evidence="2" id="KW-0560">Oxidoreductase</keyword>
<gene>
    <name evidence="4" type="ORF">D2E76_26720</name>
</gene>
<dbReference type="InterPro" id="IPR050268">
    <property type="entry name" value="NADH-dep_flavin_reductase"/>
</dbReference>
<dbReference type="InterPro" id="IPR012349">
    <property type="entry name" value="Split_barrel_FMN-bd"/>
</dbReference>
<organism evidence="4 5">
    <name type="scientific">Mycobacteroides abscessus</name>
    <dbReference type="NCBI Taxonomy" id="36809"/>
    <lineage>
        <taxon>Bacteria</taxon>
        <taxon>Bacillati</taxon>
        <taxon>Actinomycetota</taxon>
        <taxon>Actinomycetes</taxon>
        <taxon>Mycobacteriales</taxon>
        <taxon>Mycobacteriaceae</taxon>
        <taxon>Mycobacteroides</taxon>
    </lineage>
</organism>
<dbReference type="SMART" id="SM00903">
    <property type="entry name" value="Flavin_Reduct"/>
    <property type="match status" value="1"/>
</dbReference>
<reference evidence="4 5" key="1">
    <citation type="submission" date="2018-08" db="EMBL/GenBank/DDBJ databases">
        <title>Linezolid Resistance in Mycobacterium abscessus: MIC Distribution and Comprehensive Investigation of Resistance Mechanisms.</title>
        <authorList>
            <person name="Ye M."/>
            <person name="Xu L."/>
            <person name="Zou Y."/>
            <person name="Li B."/>
            <person name="Guo Q."/>
            <person name="Zhang Y."/>
            <person name="Zhan M."/>
            <person name="Xu B."/>
            <person name="Yu F."/>
            <person name="Zhang Z."/>
            <person name="Chu H."/>
        </authorList>
    </citation>
    <scope>NUCLEOTIDE SEQUENCE [LARGE SCALE GENOMIC DNA]</scope>
    <source>
        <strain evidence="4 5">G143</strain>
    </source>
</reference>
<dbReference type="GO" id="GO:0016646">
    <property type="term" value="F:oxidoreductase activity, acting on the CH-NH group of donors, NAD or NADP as acceptor"/>
    <property type="evidence" value="ECO:0007669"/>
    <property type="project" value="UniProtKB-ARBA"/>
</dbReference>
<dbReference type="PANTHER" id="PTHR30466:SF1">
    <property type="entry name" value="FMN REDUCTASE (NADH) RUTF"/>
    <property type="match status" value="1"/>
</dbReference>
<dbReference type="Gene3D" id="2.30.110.10">
    <property type="entry name" value="Electron Transport, Fmn-binding Protein, Chain A"/>
    <property type="match status" value="1"/>
</dbReference>
<comment type="similarity">
    <text evidence="1">Belongs to the non-flavoprotein flavin reductase family.</text>
</comment>
<dbReference type="Proteomes" id="UP000284557">
    <property type="component" value="Unassembled WGS sequence"/>
</dbReference>
<dbReference type="EMBL" id="QXBN01000043">
    <property type="protein sequence ID" value="RIT28764.1"/>
    <property type="molecule type" value="Genomic_DNA"/>
</dbReference>
<evidence type="ECO:0000259" key="3">
    <source>
        <dbReference type="SMART" id="SM00903"/>
    </source>
</evidence>
<evidence type="ECO:0000313" key="5">
    <source>
        <dbReference type="Proteomes" id="UP000284557"/>
    </source>
</evidence>
<dbReference type="Pfam" id="PF01613">
    <property type="entry name" value="Flavin_Reduct"/>
    <property type="match status" value="1"/>
</dbReference>
<protein>
    <submittedName>
        <fullName evidence="4">Flavin reductase</fullName>
    </submittedName>
</protein>
<dbReference type="SUPFAM" id="SSF50475">
    <property type="entry name" value="FMN-binding split barrel"/>
    <property type="match status" value="1"/>
</dbReference>
<dbReference type="AlphaFoldDB" id="A0ABD7HGS5"/>
<dbReference type="InterPro" id="IPR002563">
    <property type="entry name" value="Flavin_Rdtase-like_dom"/>
</dbReference>
<accession>A0ABD7HGS5</accession>
<dbReference type="PANTHER" id="PTHR30466">
    <property type="entry name" value="FLAVIN REDUCTASE"/>
    <property type="match status" value="1"/>
</dbReference>
<feature type="domain" description="Flavin reductase like" evidence="3">
    <location>
        <begin position="36"/>
        <end position="182"/>
    </location>
</feature>
<name>A0ABD7HGS5_9MYCO</name>
<sequence>MPRKLICVAHTSAPILLRTDHGNASIDHEDAFRLAARCLASSVAVVAVRDDAKILAKTVSSFTTVSVLPQLVSVWVGSRSPIAHAATMADVFAVSILDACQEDISVALSAPGSGARGTEAIGVTTTAVPSGAAAITGCLSWFDCRVHDLVEGGDHTMLIGRVTATGRREGNPLLYHDGRYRTLGTPASEHRT</sequence>
<evidence type="ECO:0000256" key="2">
    <source>
        <dbReference type="ARBA" id="ARBA00023002"/>
    </source>
</evidence>
<comment type="caution">
    <text evidence="4">The sequence shown here is derived from an EMBL/GenBank/DDBJ whole genome shotgun (WGS) entry which is preliminary data.</text>
</comment>
<evidence type="ECO:0000313" key="4">
    <source>
        <dbReference type="EMBL" id="RIT28764.1"/>
    </source>
</evidence>